<name>A0A395VSM6_BACOV</name>
<proteinExistence type="predicted"/>
<sequence length="347" mass="40964">MKHLFIDTSFFEENNFFKGKLDRLYQYAKDGYVKLYTNEIVIKEVKSRISKKMAVAKSNCSKLFNNSDSYILGNTTQSEAIRKLKSKDYFKKETKRLCLDFDKVLTEIPFIIIPYEDIDFAKIIEDYFNENPPFKEGEKKNEFPDAFIISSIERYCKSNDLEIEAISNDNDWISYKPRNFKISNNIDSIFEEIAKEMKNDATTFVSHLISIHKDEILKQLQKYIIQNVYFENTDYIDSEITTFVLRKLEFLNEGITYIDNMSAEVIVSIDIDMNADVTYPDYENAYWDNEDNAYYFLEEVTSNHDFNVSVDVLLSIEYDLDEESFFELEIKSVNNEKPIELTIDEYN</sequence>
<organism evidence="2 3">
    <name type="scientific">Bacteroides ovatus</name>
    <dbReference type="NCBI Taxonomy" id="28116"/>
    <lineage>
        <taxon>Bacteria</taxon>
        <taxon>Pseudomonadati</taxon>
        <taxon>Bacteroidota</taxon>
        <taxon>Bacteroidia</taxon>
        <taxon>Bacteroidales</taxon>
        <taxon>Bacteroidaceae</taxon>
        <taxon>Bacteroides</taxon>
    </lineage>
</organism>
<dbReference type="InterPro" id="IPR032557">
    <property type="entry name" value="DUF4935"/>
</dbReference>
<accession>A0A395VSM6</accession>
<dbReference type="EMBL" id="QRVZ01000033">
    <property type="protein sequence ID" value="RGS79581.1"/>
    <property type="molecule type" value="Genomic_DNA"/>
</dbReference>
<comment type="caution">
    <text evidence="2">The sequence shown here is derived from an EMBL/GenBank/DDBJ whole genome shotgun (WGS) entry which is preliminary data.</text>
</comment>
<evidence type="ECO:0000259" key="1">
    <source>
        <dbReference type="Pfam" id="PF16289"/>
    </source>
</evidence>
<gene>
    <name evidence="2" type="ORF">DWX70_24210</name>
</gene>
<dbReference type="Pfam" id="PF16289">
    <property type="entry name" value="PIN_12"/>
    <property type="match status" value="1"/>
</dbReference>
<dbReference type="RefSeq" id="WP_118419292.1">
    <property type="nucleotide sequence ID" value="NZ_QRVZ01000033.1"/>
</dbReference>
<evidence type="ECO:0000313" key="2">
    <source>
        <dbReference type="EMBL" id="RGS79581.1"/>
    </source>
</evidence>
<reference evidence="2 3" key="1">
    <citation type="submission" date="2018-08" db="EMBL/GenBank/DDBJ databases">
        <title>A genome reference for cultivated species of the human gut microbiota.</title>
        <authorList>
            <person name="Zou Y."/>
            <person name="Xue W."/>
            <person name="Luo G."/>
        </authorList>
    </citation>
    <scope>NUCLEOTIDE SEQUENCE [LARGE SCALE GENOMIC DNA]</scope>
    <source>
        <strain evidence="2 3">AF20-9LB</strain>
    </source>
</reference>
<evidence type="ECO:0000313" key="3">
    <source>
        <dbReference type="Proteomes" id="UP000266492"/>
    </source>
</evidence>
<protein>
    <recommendedName>
        <fullName evidence="1">DUF4935 domain-containing protein</fullName>
    </recommendedName>
</protein>
<dbReference type="Proteomes" id="UP000266492">
    <property type="component" value="Unassembled WGS sequence"/>
</dbReference>
<feature type="domain" description="DUF4935" evidence="1">
    <location>
        <begin position="4"/>
        <end position="172"/>
    </location>
</feature>
<dbReference type="AlphaFoldDB" id="A0A395VSM6"/>